<sequence length="279" mass="32368">MKKIITKILPPLYGQYFNFLSFFAPQKTAHKAFVLFCTVRKGRVLPQQSEYLENAKNGVEEVSEHQLQTYSWPGSKETVLLVHGWESNTFRWRNLIKKLREADFNIISFDAPSHGHSSGKLLYVPLYEEAVHHMIQKHNPKYVIGHSVGGMTLMFNEYKNPNPKVEKMVTIGAPSEFHEIMDQYQSILKFSDRFMGHIDSYIYNRFGFRIREFSTSEFAKSNAKKGLLFHDRLDAIAPYHASEKVHQNWKNSQLISTEGLGHSMHQEDVNNQIIDFLQA</sequence>
<dbReference type="InterPro" id="IPR000073">
    <property type="entry name" value="AB_hydrolase_1"/>
</dbReference>
<dbReference type="SUPFAM" id="SSF53474">
    <property type="entry name" value="alpha/beta-Hydrolases"/>
    <property type="match status" value="1"/>
</dbReference>
<dbReference type="Gene3D" id="3.40.50.1820">
    <property type="entry name" value="alpha/beta hydrolase"/>
    <property type="match status" value="1"/>
</dbReference>
<dbReference type="OrthoDB" id="9785847at2"/>
<evidence type="ECO:0000313" key="3">
    <source>
        <dbReference type="EMBL" id="PRX53754.1"/>
    </source>
</evidence>
<organism evidence="3 4">
    <name type="scientific">Flagellimonas meridianipacifica</name>
    <dbReference type="NCBI Taxonomy" id="1080225"/>
    <lineage>
        <taxon>Bacteria</taxon>
        <taxon>Pseudomonadati</taxon>
        <taxon>Bacteroidota</taxon>
        <taxon>Flavobacteriia</taxon>
        <taxon>Flavobacteriales</taxon>
        <taxon>Flavobacteriaceae</taxon>
        <taxon>Flagellimonas</taxon>
    </lineage>
</organism>
<dbReference type="EMBL" id="PVYX01000002">
    <property type="protein sequence ID" value="PRX53754.1"/>
    <property type="molecule type" value="Genomic_DNA"/>
</dbReference>
<dbReference type="InterPro" id="IPR029058">
    <property type="entry name" value="AB_hydrolase_fold"/>
</dbReference>
<dbReference type="Pfam" id="PF08386">
    <property type="entry name" value="Abhydrolase_4"/>
    <property type="match status" value="1"/>
</dbReference>
<accession>A0A2T0M8C6</accession>
<dbReference type="RefSeq" id="WP_106145097.1">
    <property type="nucleotide sequence ID" value="NZ_PVYX01000002.1"/>
</dbReference>
<dbReference type="AlphaFoldDB" id="A0A2T0M8C6"/>
<comment type="caution">
    <text evidence="3">The sequence shown here is derived from an EMBL/GenBank/DDBJ whole genome shotgun (WGS) entry which is preliminary data.</text>
</comment>
<dbReference type="InterPro" id="IPR013595">
    <property type="entry name" value="Pept_S33_TAP-like_C"/>
</dbReference>
<evidence type="ECO:0000259" key="2">
    <source>
        <dbReference type="Pfam" id="PF08386"/>
    </source>
</evidence>
<reference evidence="3 4" key="1">
    <citation type="submission" date="2018-03" db="EMBL/GenBank/DDBJ databases">
        <title>Genomic Encyclopedia of Archaeal and Bacterial Type Strains, Phase II (KMG-II): from individual species to whole genera.</title>
        <authorList>
            <person name="Goeker M."/>
        </authorList>
    </citation>
    <scope>NUCLEOTIDE SEQUENCE [LARGE SCALE GENOMIC DNA]</scope>
    <source>
        <strain evidence="3 4">DSM 25027</strain>
    </source>
</reference>
<dbReference type="Pfam" id="PF00561">
    <property type="entry name" value="Abhydrolase_1"/>
    <property type="match status" value="1"/>
</dbReference>
<protein>
    <submittedName>
        <fullName evidence="3">Pimeloyl-ACP methyl ester carboxylesterase</fullName>
    </submittedName>
</protein>
<evidence type="ECO:0000259" key="1">
    <source>
        <dbReference type="Pfam" id="PF00561"/>
    </source>
</evidence>
<evidence type="ECO:0000313" key="4">
    <source>
        <dbReference type="Proteomes" id="UP000237640"/>
    </source>
</evidence>
<proteinExistence type="predicted"/>
<keyword evidence="4" id="KW-1185">Reference proteome</keyword>
<feature type="domain" description="Peptidase S33 tripeptidyl aminopeptidase-like C-terminal" evidence="2">
    <location>
        <begin position="221"/>
        <end position="278"/>
    </location>
</feature>
<dbReference type="Proteomes" id="UP000237640">
    <property type="component" value="Unassembled WGS sequence"/>
</dbReference>
<gene>
    <name evidence="3" type="ORF">CLV81_2141</name>
</gene>
<feature type="domain" description="AB hydrolase-1" evidence="1">
    <location>
        <begin position="78"/>
        <end position="196"/>
    </location>
</feature>
<name>A0A2T0M8C6_9FLAO</name>
<dbReference type="PANTHER" id="PTHR46438">
    <property type="entry name" value="ALPHA/BETA-HYDROLASES SUPERFAMILY PROTEIN"/>
    <property type="match status" value="1"/>
</dbReference>